<dbReference type="EMBL" id="JAQRFI010000082">
    <property type="protein sequence ID" value="MDC9591416.1"/>
    <property type="molecule type" value="Genomic_DNA"/>
</dbReference>
<accession>A0ABT5LJW7</accession>
<sequence>MSLENTLQKNNALLEQQNTLMSQLIAALAKVEPAEHFIDSESVTLLPEHVEQPAEKKKSSTKKKTDNTPVDIETLDLETVVAVAVLFKKDAYNLTADKLAQARAVIEAVGADRNGQVDALDSALQGLQELKPLTKAVILDLCLEMVESWDDIPGITERREFAVSLLNEGKQTADTSEPEPEPELDYAALYDKAQQALLRLAKGGYRSEAVGIVAKFGAKKLGDIPQERLAEVLKLAEDAWMEE</sequence>
<organism evidence="2 3">
    <name type="scientific">Xenorhabdus yunnanensis</name>
    <dbReference type="NCBI Taxonomy" id="3025878"/>
    <lineage>
        <taxon>Bacteria</taxon>
        <taxon>Pseudomonadati</taxon>
        <taxon>Pseudomonadota</taxon>
        <taxon>Gammaproteobacteria</taxon>
        <taxon>Enterobacterales</taxon>
        <taxon>Morganellaceae</taxon>
        <taxon>Xenorhabdus</taxon>
    </lineage>
</organism>
<feature type="region of interest" description="Disordered" evidence="1">
    <location>
        <begin position="42"/>
        <end position="67"/>
    </location>
</feature>
<protein>
    <submittedName>
        <fullName evidence="2">Uncharacterized protein</fullName>
    </submittedName>
</protein>
<gene>
    <name evidence="2" type="ORF">PSI23_19550</name>
</gene>
<feature type="compositionally biased region" description="Basic and acidic residues" evidence="1">
    <location>
        <begin position="48"/>
        <end position="66"/>
    </location>
</feature>
<evidence type="ECO:0000313" key="3">
    <source>
        <dbReference type="Proteomes" id="UP001217178"/>
    </source>
</evidence>
<dbReference type="RefSeq" id="WP_273556642.1">
    <property type="nucleotide sequence ID" value="NZ_JAQRFI010000082.1"/>
</dbReference>
<reference evidence="2 3" key="1">
    <citation type="submission" date="2023-02" db="EMBL/GenBank/DDBJ databases">
        <title>Entomopathogenic bacteria.</title>
        <authorList>
            <person name="Machado R.A."/>
        </authorList>
    </citation>
    <scope>NUCLEOTIDE SEQUENCE [LARGE SCALE GENOMIC DNA]</scope>
    <source>
        <strain evidence="2 3">XENO-10</strain>
    </source>
</reference>
<dbReference type="Proteomes" id="UP001217178">
    <property type="component" value="Unassembled WGS sequence"/>
</dbReference>
<comment type="caution">
    <text evidence="2">The sequence shown here is derived from an EMBL/GenBank/DDBJ whole genome shotgun (WGS) entry which is preliminary data.</text>
</comment>
<evidence type="ECO:0000256" key="1">
    <source>
        <dbReference type="SAM" id="MobiDB-lite"/>
    </source>
</evidence>
<name>A0ABT5LJW7_9GAMM</name>
<keyword evidence="3" id="KW-1185">Reference proteome</keyword>
<evidence type="ECO:0000313" key="2">
    <source>
        <dbReference type="EMBL" id="MDC9591416.1"/>
    </source>
</evidence>
<proteinExistence type="predicted"/>